<dbReference type="AlphaFoldDB" id="A0A1K2CAS3"/>
<evidence type="ECO:0000256" key="1">
    <source>
        <dbReference type="SAM" id="MobiDB-lite"/>
    </source>
</evidence>
<dbReference type="Proteomes" id="UP000181909">
    <property type="component" value="Unassembled WGS sequence"/>
</dbReference>
<dbReference type="RefSeq" id="WP_072486416.1">
    <property type="nucleotide sequence ID" value="NZ_CP108276.1"/>
</dbReference>
<sequence length="74" mass="8019">MTEAHCPTQPSGEKTVPAHLILLRDALAHGQGRNTRACVAGRSHTSPRRGSDRTAPTTQITLAQWVSRTTSCIR</sequence>
<dbReference type="OrthoDB" id="4235946at2"/>
<feature type="region of interest" description="Disordered" evidence="1">
    <location>
        <begin position="33"/>
        <end position="56"/>
    </location>
</feature>
<evidence type="ECO:0000313" key="2">
    <source>
        <dbReference type="EMBL" id="SFY08025.1"/>
    </source>
</evidence>
<accession>A0A1K2CAS3</accession>
<dbReference type="STRING" id="1893.SAMN02787144_1010186"/>
<evidence type="ECO:0000313" key="3">
    <source>
        <dbReference type="Proteomes" id="UP000181909"/>
    </source>
</evidence>
<dbReference type="EMBL" id="FPJO01000010">
    <property type="protein sequence ID" value="SFY08025.1"/>
    <property type="molecule type" value="Genomic_DNA"/>
</dbReference>
<name>A0A1K2CAS3_STRAR</name>
<reference evidence="2 3" key="1">
    <citation type="submission" date="2016-11" db="EMBL/GenBank/DDBJ databases">
        <authorList>
            <person name="Jaros S."/>
            <person name="Januszkiewicz K."/>
            <person name="Wedrychowicz H."/>
        </authorList>
    </citation>
    <scope>NUCLEOTIDE SEQUENCE [LARGE SCALE GENOMIC DNA]</scope>
    <source>
        <strain evidence="2 3">OK807</strain>
    </source>
</reference>
<protein>
    <submittedName>
        <fullName evidence="2">Uncharacterized protein</fullName>
    </submittedName>
</protein>
<proteinExistence type="predicted"/>
<organism evidence="2 3">
    <name type="scientific">Streptomyces atratus</name>
    <dbReference type="NCBI Taxonomy" id="1893"/>
    <lineage>
        <taxon>Bacteria</taxon>
        <taxon>Bacillati</taxon>
        <taxon>Actinomycetota</taxon>
        <taxon>Actinomycetes</taxon>
        <taxon>Kitasatosporales</taxon>
        <taxon>Streptomycetaceae</taxon>
        <taxon>Streptomyces</taxon>
    </lineage>
</organism>
<gene>
    <name evidence="2" type="ORF">SAMN02787144_1010186</name>
</gene>